<evidence type="ECO:0000256" key="2">
    <source>
        <dbReference type="ARBA" id="ARBA00022540"/>
    </source>
</evidence>
<dbReference type="AlphaFoldDB" id="B8BVG1"/>
<evidence type="ECO:0000256" key="3">
    <source>
        <dbReference type="ARBA" id="ARBA00022917"/>
    </source>
</evidence>
<reference evidence="4 5" key="1">
    <citation type="journal article" date="2004" name="Science">
        <title>The genome of the diatom Thalassiosira pseudonana: ecology, evolution, and metabolism.</title>
        <authorList>
            <person name="Armbrust E.V."/>
            <person name="Berges J.A."/>
            <person name="Bowler C."/>
            <person name="Green B.R."/>
            <person name="Martinez D."/>
            <person name="Putnam N.H."/>
            <person name="Zhou S."/>
            <person name="Allen A.E."/>
            <person name="Apt K.E."/>
            <person name="Bechner M."/>
            <person name="Brzezinski M.A."/>
            <person name="Chaal B.K."/>
            <person name="Chiovitti A."/>
            <person name="Davis A.K."/>
            <person name="Demarest M.S."/>
            <person name="Detter J.C."/>
            <person name="Glavina T."/>
            <person name="Goodstein D."/>
            <person name="Hadi M.Z."/>
            <person name="Hellsten U."/>
            <person name="Hildebrand M."/>
            <person name="Jenkins B.D."/>
            <person name="Jurka J."/>
            <person name="Kapitonov V.V."/>
            <person name="Kroger N."/>
            <person name="Lau W.W."/>
            <person name="Lane T.W."/>
            <person name="Larimer F.W."/>
            <person name="Lippmeier J.C."/>
            <person name="Lucas S."/>
            <person name="Medina M."/>
            <person name="Montsant A."/>
            <person name="Obornik M."/>
            <person name="Parker M.S."/>
            <person name="Palenik B."/>
            <person name="Pazour G.J."/>
            <person name="Richardson P.M."/>
            <person name="Rynearson T.A."/>
            <person name="Saito M.A."/>
            <person name="Schwartz D.C."/>
            <person name="Thamatrakoln K."/>
            <person name="Valentin K."/>
            <person name="Vardi A."/>
            <person name="Wilkerson F.P."/>
            <person name="Rokhsar D.S."/>
        </authorList>
    </citation>
    <scope>NUCLEOTIDE SEQUENCE [LARGE SCALE GENOMIC DNA]</scope>
    <source>
        <strain evidence="4 5">CCMP1335</strain>
    </source>
</reference>
<organism evidence="4 5">
    <name type="scientific">Thalassiosira pseudonana</name>
    <name type="common">Marine diatom</name>
    <name type="synonym">Cyclotella nana</name>
    <dbReference type="NCBI Taxonomy" id="35128"/>
    <lineage>
        <taxon>Eukaryota</taxon>
        <taxon>Sar</taxon>
        <taxon>Stramenopiles</taxon>
        <taxon>Ochrophyta</taxon>
        <taxon>Bacillariophyta</taxon>
        <taxon>Coscinodiscophyceae</taxon>
        <taxon>Thalassiosirophycidae</taxon>
        <taxon>Thalassiosirales</taxon>
        <taxon>Thalassiosiraceae</taxon>
        <taxon>Thalassiosira</taxon>
    </lineage>
</organism>
<dbReference type="InterPro" id="IPR023194">
    <property type="entry name" value="eIF3-like_dom_sf"/>
</dbReference>
<accession>B8BVG1</accession>
<dbReference type="InterPro" id="IPR013906">
    <property type="entry name" value="eIF3j"/>
</dbReference>
<dbReference type="PaxDb" id="35128-Thaps21475"/>
<dbReference type="RefSeq" id="XP_002288012.1">
    <property type="nucleotide sequence ID" value="XM_002287976.1"/>
</dbReference>
<reference evidence="4 5" key="2">
    <citation type="journal article" date="2008" name="Nature">
        <title>The Phaeodactylum genome reveals the evolutionary history of diatom genomes.</title>
        <authorList>
            <person name="Bowler C."/>
            <person name="Allen A.E."/>
            <person name="Badger J.H."/>
            <person name="Grimwood J."/>
            <person name="Jabbari K."/>
            <person name="Kuo A."/>
            <person name="Maheswari U."/>
            <person name="Martens C."/>
            <person name="Maumus F."/>
            <person name="Otillar R.P."/>
            <person name="Rayko E."/>
            <person name="Salamov A."/>
            <person name="Vandepoele K."/>
            <person name="Beszteri B."/>
            <person name="Gruber A."/>
            <person name="Heijde M."/>
            <person name="Katinka M."/>
            <person name="Mock T."/>
            <person name="Valentin K."/>
            <person name="Verret F."/>
            <person name="Berges J.A."/>
            <person name="Brownlee C."/>
            <person name="Cadoret J.P."/>
            <person name="Chiovitti A."/>
            <person name="Choi C.J."/>
            <person name="Coesel S."/>
            <person name="De Martino A."/>
            <person name="Detter J.C."/>
            <person name="Durkin C."/>
            <person name="Falciatore A."/>
            <person name="Fournet J."/>
            <person name="Haruta M."/>
            <person name="Huysman M.J."/>
            <person name="Jenkins B.D."/>
            <person name="Jiroutova K."/>
            <person name="Jorgensen R.E."/>
            <person name="Joubert Y."/>
            <person name="Kaplan A."/>
            <person name="Kroger N."/>
            <person name="Kroth P.G."/>
            <person name="La Roche J."/>
            <person name="Lindquist E."/>
            <person name="Lommer M."/>
            <person name="Martin-Jezequel V."/>
            <person name="Lopez P.J."/>
            <person name="Lucas S."/>
            <person name="Mangogna M."/>
            <person name="McGinnis K."/>
            <person name="Medlin L.K."/>
            <person name="Montsant A."/>
            <person name="Oudot-Le Secq M.P."/>
            <person name="Napoli C."/>
            <person name="Obornik M."/>
            <person name="Parker M.S."/>
            <person name="Petit J.L."/>
            <person name="Porcel B.M."/>
            <person name="Poulsen N."/>
            <person name="Robison M."/>
            <person name="Rychlewski L."/>
            <person name="Rynearson T.A."/>
            <person name="Schmutz J."/>
            <person name="Shapiro H."/>
            <person name="Siaut M."/>
            <person name="Stanley M."/>
            <person name="Sussman M.R."/>
            <person name="Taylor A.R."/>
            <person name="Vardi A."/>
            <person name="von Dassow P."/>
            <person name="Vyverman W."/>
            <person name="Willis A."/>
            <person name="Wyrwicz L.S."/>
            <person name="Rokhsar D.S."/>
            <person name="Weissenbach J."/>
            <person name="Armbrust E.V."/>
            <person name="Green B.R."/>
            <person name="Van de Peer Y."/>
            <person name="Grigoriev I.V."/>
        </authorList>
    </citation>
    <scope>NUCLEOTIDE SEQUENCE [LARGE SCALE GENOMIC DNA]</scope>
    <source>
        <strain evidence="4 5">CCMP1335</strain>
    </source>
</reference>
<keyword evidence="1" id="KW-0963">Cytoplasm</keyword>
<keyword evidence="3" id="KW-0648">Protein biosynthesis</keyword>
<dbReference type="InParanoid" id="B8BVG1"/>
<dbReference type="GO" id="GO:0003743">
    <property type="term" value="F:translation initiation factor activity"/>
    <property type="evidence" value="ECO:0007669"/>
    <property type="project" value="UniProtKB-KW"/>
</dbReference>
<sequence>MADTWDDSDDDWDKSDDELDKRLGLAKIDDEKDAGPVFNDEEEDLTLQDKAADEKANQALLKTKGSALAKKKAAEKSQKEELEIARKAMEMEAEMEANMTPEERRQLAREREEADATAMTNDLFGAVDALSKGTSAVPGGVMMSGDKVVMKDLKDHLRHAKKVGECIQGHGKITLCSAFLTEVIQQCKDVLDDDAITEIIKSCNVIKNEKVQAAKRVKKGQAQKSKKADKQAAKKAMEIHEDVFGESNQYDEYDEMGGAYEDDFF</sequence>
<dbReference type="OMA" id="GANDEYD"/>
<dbReference type="HOGENOM" id="CLU_1063407_0_0_1"/>
<dbReference type="Proteomes" id="UP000001449">
    <property type="component" value="Chromosome 2"/>
</dbReference>
<dbReference type="PANTHER" id="PTHR21681:SF0">
    <property type="entry name" value="EUKARYOTIC TRANSLATION INITIATION FACTOR 3 SUBUNIT J"/>
    <property type="match status" value="1"/>
</dbReference>
<evidence type="ECO:0000313" key="5">
    <source>
        <dbReference type="Proteomes" id="UP000001449"/>
    </source>
</evidence>
<dbReference type="Gene3D" id="1.10.246.60">
    <property type="entry name" value="Eukaryotic translation initiation factor 3 like domains"/>
    <property type="match status" value="1"/>
</dbReference>
<dbReference type="KEGG" id="tps:THAPSDRAFT_21475"/>
<proteinExistence type="predicted"/>
<dbReference type="Pfam" id="PF08597">
    <property type="entry name" value="eIF3_subunit"/>
    <property type="match status" value="1"/>
</dbReference>
<keyword evidence="2" id="KW-0396">Initiation factor</keyword>
<evidence type="ECO:0000313" key="4">
    <source>
        <dbReference type="EMBL" id="EED95455.1"/>
    </source>
</evidence>
<protein>
    <recommendedName>
        <fullName evidence="6">Eukaryotic translation initiation factor 3 30 kDa subunit</fullName>
    </recommendedName>
</protein>
<dbReference type="STRING" id="35128.B8BVG1"/>
<dbReference type="EMBL" id="CM000639">
    <property type="protein sequence ID" value="EED95455.1"/>
    <property type="molecule type" value="Genomic_DNA"/>
</dbReference>
<keyword evidence="5" id="KW-1185">Reference proteome</keyword>
<gene>
    <name evidence="4" type="ORF">THAPSDRAFT_21475</name>
</gene>
<evidence type="ECO:0000256" key="1">
    <source>
        <dbReference type="ARBA" id="ARBA00022490"/>
    </source>
</evidence>
<dbReference type="PANTHER" id="PTHR21681">
    <property type="entry name" value="EUKARYOTIC TRANSLATION INITIATION FACTOR 3 SUBUNIT J"/>
    <property type="match status" value="1"/>
</dbReference>
<dbReference type="GO" id="GO:0005852">
    <property type="term" value="C:eukaryotic translation initiation factor 3 complex"/>
    <property type="evidence" value="ECO:0000318"/>
    <property type="project" value="GO_Central"/>
</dbReference>
<dbReference type="GeneID" id="7452332"/>
<name>B8BVG1_THAPS</name>
<evidence type="ECO:0008006" key="6">
    <source>
        <dbReference type="Google" id="ProtNLM"/>
    </source>
</evidence>
<dbReference type="eggNOG" id="ENOG502S9WP">
    <property type="taxonomic scope" value="Eukaryota"/>
</dbReference>